<dbReference type="InterPro" id="IPR036390">
    <property type="entry name" value="WH_DNA-bd_sf"/>
</dbReference>
<dbReference type="InterPro" id="IPR036388">
    <property type="entry name" value="WH-like_DNA-bd_sf"/>
</dbReference>
<keyword evidence="3" id="KW-1185">Reference proteome</keyword>
<dbReference type="RefSeq" id="WP_110851069.1">
    <property type="nucleotide sequence ID" value="NZ_QKLZ01000001.1"/>
</dbReference>
<organism evidence="2 3">
    <name type="scientific">Georgenia satyanarayanai</name>
    <dbReference type="NCBI Taxonomy" id="860221"/>
    <lineage>
        <taxon>Bacteria</taxon>
        <taxon>Bacillati</taxon>
        <taxon>Actinomycetota</taxon>
        <taxon>Actinomycetes</taxon>
        <taxon>Micrococcales</taxon>
        <taxon>Bogoriellaceae</taxon>
        <taxon>Georgenia</taxon>
    </lineage>
</organism>
<evidence type="ECO:0000313" key="3">
    <source>
        <dbReference type="Proteomes" id="UP000250222"/>
    </source>
</evidence>
<dbReference type="PANTHER" id="PTHR33169:SF14">
    <property type="entry name" value="TRANSCRIPTIONAL REGULATOR RV3488"/>
    <property type="match status" value="1"/>
</dbReference>
<evidence type="ECO:0000259" key="1">
    <source>
        <dbReference type="Pfam" id="PF03551"/>
    </source>
</evidence>
<dbReference type="Gene3D" id="1.10.10.10">
    <property type="entry name" value="Winged helix-like DNA-binding domain superfamily/Winged helix DNA-binding domain"/>
    <property type="match status" value="1"/>
</dbReference>
<dbReference type="PANTHER" id="PTHR33169">
    <property type="entry name" value="PADR-FAMILY TRANSCRIPTIONAL REGULATOR"/>
    <property type="match status" value="1"/>
</dbReference>
<dbReference type="SUPFAM" id="SSF46785">
    <property type="entry name" value="Winged helix' DNA-binding domain"/>
    <property type="match status" value="1"/>
</dbReference>
<dbReference type="InterPro" id="IPR052509">
    <property type="entry name" value="Metal_resp_DNA-bind_regulator"/>
</dbReference>
<evidence type="ECO:0000313" key="2">
    <source>
        <dbReference type="EMBL" id="SSA36943.1"/>
    </source>
</evidence>
<reference evidence="2 3" key="1">
    <citation type="submission" date="2016-10" db="EMBL/GenBank/DDBJ databases">
        <authorList>
            <person name="Cai Z."/>
        </authorList>
    </citation>
    <scope>NUCLEOTIDE SEQUENCE [LARGE SCALE GENOMIC DNA]</scope>
    <source>
        <strain evidence="2 3">CGMCC 1.10826</strain>
    </source>
</reference>
<dbReference type="Proteomes" id="UP000250222">
    <property type="component" value="Unassembled WGS sequence"/>
</dbReference>
<gene>
    <name evidence="2" type="ORF">SAMN05216184_101602</name>
</gene>
<proteinExistence type="predicted"/>
<dbReference type="OrthoDB" id="122286at2"/>
<accession>A0A2Y9C2Z7</accession>
<sequence>MTDTNEPRWPAPWVRAALPTAVLASLEDGALHGYGIAQRLATQGLGRPRGGSLYPLLSALEADGAVTASWDQGESGPGRRSYALTADGAERLRRERAAWAALVDALSRSHLSEDRHG</sequence>
<feature type="domain" description="Transcription regulator PadR N-terminal" evidence="1">
    <location>
        <begin position="22"/>
        <end position="93"/>
    </location>
</feature>
<protein>
    <submittedName>
        <fullName evidence="2">Transcriptional regulator, PadR family</fullName>
    </submittedName>
</protein>
<dbReference type="EMBL" id="UETB01000001">
    <property type="protein sequence ID" value="SSA36943.1"/>
    <property type="molecule type" value="Genomic_DNA"/>
</dbReference>
<name>A0A2Y9C2Z7_9MICO</name>
<dbReference type="Pfam" id="PF03551">
    <property type="entry name" value="PadR"/>
    <property type="match status" value="1"/>
</dbReference>
<dbReference type="InterPro" id="IPR005149">
    <property type="entry name" value="Tscrpt_reg_PadR_N"/>
</dbReference>
<dbReference type="AlphaFoldDB" id="A0A2Y9C2Z7"/>